<reference evidence="2 3" key="1">
    <citation type="submission" date="2024-01" db="EMBL/GenBank/DDBJ databases">
        <title>The complete chloroplast genome sequence of Lithospermum erythrorhizon: insights into the phylogenetic relationship among Boraginaceae species and the maternal lineages of purple gromwells.</title>
        <authorList>
            <person name="Okada T."/>
            <person name="Watanabe K."/>
        </authorList>
    </citation>
    <scope>NUCLEOTIDE SEQUENCE [LARGE SCALE GENOMIC DNA]</scope>
</reference>
<gene>
    <name evidence="2" type="ORF">LIER_37221</name>
</gene>
<keyword evidence="3" id="KW-1185">Reference proteome</keyword>
<feature type="compositionally biased region" description="Basic residues" evidence="1">
    <location>
        <begin position="119"/>
        <end position="131"/>
    </location>
</feature>
<protein>
    <recommendedName>
        <fullName evidence="4">MBD domain-containing protein</fullName>
    </recommendedName>
</protein>
<feature type="compositionally biased region" description="Basic and acidic residues" evidence="1">
    <location>
        <begin position="74"/>
        <end position="87"/>
    </location>
</feature>
<dbReference type="EMBL" id="BAABME010017696">
    <property type="protein sequence ID" value="GAA0151028.1"/>
    <property type="molecule type" value="Genomic_DNA"/>
</dbReference>
<name>A0AAV3PIG6_LITER</name>
<evidence type="ECO:0000313" key="3">
    <source>
        <dbReference type="Proteomes" id="UP001454036"/>
    </source>
</evidence>
<feature type="compositionally biased region" description="Basic and acidic residues" evidence="1">
    <location>
        <begin position="99"/>
        <end position="110"/>
    </location>
</feature>
<sequence length="173" mass="19576">MAPNDSSIPKGWWMIEETGANGKTVKCYKNETGQRFYTMEDLKHYVAYAKKNELSIYSPNYKSPKARKGKKTKKLEPKKEKAEEEKVSSSSSLKANKAKKLEPKKIKAKVEVSCSSSLKAKKAKKLEHMKKKAEVEASGSSSQNDRYASQPNSSNSVLINLWLSPSWLCYKQF</sequence>
<comment type="caution">
    <text evidence="2">The sequence shown here is derived from an EMBL/GenBank/DDBJ whole genome shotgun (WGS) entry which is preliminary data.</text>
</comment>
<feature type="region of interest" description="Disordered" evidence="1">
    <location>
        <begin position="59"/>
        <end position="152"/>
    </location>
</feature>
<evidence type="ECO:0008006" key="4">
    <source>
        <dbReference type="Google" id="ProtNLM"/>
    </source>
</evidence>
<dbReference type="AlphaFoldDB" id="A0AAV3PIG6"/>
<organism evidence="2 3">
    <name type="scientific">Lithospermum erythrorhizon</name>
    <name type="common">Purple gromwell</name>
    <name type="synonym">Lithospermum officinale var. erythrorhizon</name>
    <dbReference type="NCBI Taxonomy" id="34254"/>
    <lineage>
        <taxon>Eukaryota</taxon>
        <taxon>Viridiplantae</taxon>
        <taxon>Streptophyta</taxon>
        <taxon>Embryophyta</taxon>
        <taxon>Tracheophyta</taxon>
        <taxon>Spermatophyta</taxon>
        <taxon>Magnoliopsida</taxon>
        <taxon>eudicotyledons</taxon>
        <taxon>Gunneridae</taxon>
        <taxon>Pentapetalae</taxon>
        <taxon>asterids</taxon>
        <taxon>lamiids</taxon>
        <taxon>Boraginales</taxon>
        <taxon>Boraginaceae</taxon>
        <taxon>Boraginoideae</taxon>
        <taxon>Lithospermeae</taxon>
        <taxon>Lithospermum</taxon>
    </lineage>
</organism>
<accession>A0AAV3PIG6</accession>
<feature type="compositionally biased region" description="Polar residues" evidence="1">
    <location>
        <begin position="138"/>
        <end position="152"/>
    </location>
</feature>
<evidence type="ECO:0000313" key="2">
    <source>
        <dbReference type="EMBL" id="GAA0151028.1"/>
    </source>
</evidence>
<evidence type="ECO:0000256" key="1">
    <source>
        <dbReference type="SAM" id="MobiDB-lite"/>
    </source>
</evidence>
<feature type="compositionally biased region" description="Basic residues" evidence="1">
    <location>
        <begin position="64"/>
        <end position="73"/>
    </location>
</feature>
<dbReference type="Proteomes" id="UP001454036">
    <property type="component" value="Unassembled WGS sequence"/>
</dbReference>
<proteinExistence type="predicted"/>